<comment type="caution">
    <text evidence="2">The sequence shown here is derived from an EMBL/GenBank/DDBJ whole genome shotgun (WGS) entry which is preliminary data.</text>
</comment>
<organism evidence="2 3">
    <name type="scientific">Paraburkholderia bryophila</name>
    <dbReference type="NCBI Taxonomy" id="420952"/>
    <lineage>
        <taxon>Bacteria</taxon>
        <taxon>Pseudomonadati</taxon>
        <taxon>Pseudomonadota</taxon>
        <taxon>Betaproteobacteria</taxon>
        <taxon>Burkholderiales</taxon>
        <taxon>Burkholderiaceae</taxon>
        <taxon>Paraburkholderia</taxon>
    </lineage>
</organism>
<accession>A0A329BGA1</accession>
<dbReference type="InterPro" id="IPR049251">
    <property type="entry name" value="DUF6884"/>
</dbReference>
<proteinExistence type="predicted"/>
<dbReference type="AlphaFoldDB" id="A0A329BGA1"/>
<gene>
    <name evidence="2" type="ORF">BX591_1517</name>
</gene>
<evidence type="ECO:0000313" key="3">
    <source>
        <dbReference type="Proteomes" id="UP000248918"/>
    </source>
</evidence>
<feature type="domain" description="DUF6884" evidence="1">
    <location>
        <begin position="6"/>
        <end position="73"/>
    </location>
</feature>
<protein>
    <recommendedName>
        <fullName evidence="1">DUF6884 domain-containing protein</fullName>
    </recommendedName>
</protein>
<sequence length="151" mass="16259">MKKHLVIMACSATKAAVPAPAIDLYRGVMYSTLRANAPGTRPVVLILSAKHGFLSADQIIEPYEQRMTEARADDMIGDLPAYDTIAWPSDVCAVLLAGGKPYKRVMRAAIERRTRLGLIVPDAPITETAGTIGYQRAQLGAYLRAMGTGNA</sequence>
<evidence type="ECO:0000313" key="2">
    <source>
        <dbReference type="EMBL" id="RAS16050.1"/>
    </source>
</evidence>
<name>A0A329BGA1_9BURK</name>
<evidence type="ECO:0000259" key="1">
    <source>
        <dbReference type="Pfam" id="PF21818"/>
    </source>
</evidence>
<dbReference type="Proteomes" id="UP000248918">
    <property type="component" value="Unassembled WGS sequence"/>
</dbReference>
<dbReference type="EMBL" id="QLTK01000051">
    <property type="protein sequence ID" value="RAS16050.1"/>
    <property type="molecule type" value="Genomic_DNA"/>
</dbReference>
<dbReference type="RefSeq" id="WP_244147201.1">
    <property type="nucleotide sequence ID" value="NZ_CADFFP010000048.1"/>
</dbReference>
<dbReference type="Pfam" id="PF21818">
    <property type="entry name" value="DUF6884"/>
    <property type="match status" value="1"/>
</dbReference>
<reference evidence="2 3" key="1">
    <citation type="submission" date="2018-06" db="EMBL/GenBank/DDBJ databases">
        <title>Genomic Encyclopedia of Type Strains, Phase III (KMG-III): the genomes of soil and plant-associated and newly described type strains.</title>
        <authorList>
            <person name="Whitman W."/>
        </authorList>
    </citation>
    <scope>NUCLEOTIDE SEQUENCE [LARGE SCALE GENOMIC DNA]</scope>
    <source>
        <strain evidence="2 3">LMG 23644</strain>
    </source>
</reference>